<sequence>MSSLEIKAHSPIDKVQEAPPKTAESSKPHCSNNKAPDMPLITLEELGKGVKAFTQLAKTQGTPDKVKKGRRVSLIHGYKSPRVKKGDRNIPTIITPQDIPTMITPLTKEVEELEEMDDTESISTLTRADHDNEVVITSPERPLQTTTMESNTKTAEQFPALKSPTLTNSAKRKRSSKDSLSPGPSAFLTGYKPPSCPTPQDQPQAPKISDPSSTQTAGNDKNKEEFHTYMLPENKLLQVVIRGIPSEIDIKEVEEELKSLGYTLSGITRMKKAQAFPNKNITMETFNFFENLDESASAGKNFPTLDLVSDEANKAFAKSSMLQRSPQGDKTQQKHRKPKSKSKDRDKKEKDQQRRKTITEIPVTVTKVSPRVESAITSLATAANHPQPASKEIGTGFDIKYCLLEQQNDKLNKENERLTKLVETLSAQITDQSQMLKDQSKQIANLQTQMETLIQSMPGQEANQSNIMETDEETSHTS</sequence>
<dbReference type="EMBL" id="OV121139">
    <property type="protein sequence ID" value="CAH0562998.1"/>
    <property type="molecule type" value="Genomic_DNA"/>
</dbReference>
<feature type="compositionally biased region" description="Polar residues" evidence="2">
    <location>
        <begin position="320"/>
        <end position="330"/>
    </location>
</feature>
<evidence type="ECO:0000256" key="2">
    <source>
        <dbReference type="SAM" id="MobiDB-lite"/>
    </source>
</evidence>
<dbReference type="OrthoDB" id="8123891at2759"/>
<feature type="compositionally biased region" description="Polar residues" evidence="2">
    <location>
        <begin position="456"/>
        <end position="468"/>
    </location>
</feature>
<feature type="compositionally biased region" description="Polar residues" evidence="2">
    <location>
        <begin position="23"/>
        <end position="34"/>
    </location>
</feature>
<keyword evidence="1" id="KW-0175">Coiled coil</keyword>
<gene>
    <name evidence="3" type="ORF">MELIAE_LOCUS12005</name>
</gene>
<feature type="region of interest" description="Disordered" evidence="2">
    <location>
        <begin position="318"/>
        <end position="361"/>
    </location>
</feature>
<feature type="compositionally biased region" description="Basic and acidic residues" evidence="2">
    <location>
        <begin position="341"/>
        <end position="358"/>
    </location>
</feature>
<dbReference type="AlphaFoldDB" id="A0A9P0BD30"/>
<evidence type="ECO:0000256" key="1">
    <source>
        <dbReference type="SAM" id="Coils"/>
    </source>
</evidence>
<organism evidence="3 4">
    <name type="scientific">Brassicogethes aeneus</name>
    <name type="common">Rape pollen beetle</name>
    <name type="synonym">Meligethes aeneus</name>
    <dbReference type="NCBI Taxonomy" id="1431903"/>
    <lineage>
        <taxon>Eukaryota</taxon>
        <taxon>Metazoa</taxon>
        <taxon>Ecdysozoa</taxon>
        <taxon>Arthropoda</taxon>
        <taxon>Hexapoda</taxon>
        <taxon>Insecta</taxon>
        <taxon>Pterygota</taxon>
        <taxon>Neoptera</taxon>
        <taxon>Endopterygota</taxon>
        <taxon>Coleoptera</taxon>
        <taxon>Polyphaga</taxon>
        <taxon>Cucujiformia</taxon>
        <taxon>Nitidulidae</taxon>
        <taxon>Meligethinae</taxon>
        <taxon>Brassicogethes</taxon>
    </lineage>
</organism>
<evidence type="ECO:0000313" key="4">
    <source>
        <dbReference type="Proteomes" id="UP001154078"/>
    </source>
</evidence>
<feature type="region of interest" description="Disordered" evidence="2">
    <location>
        <begin position="1"/>
        <end position="37"/>
    </location>
</feature>
<evidence type="ECO:0000313" key="3">
    <source>
        <dbReference type="EMBL" id="CAH0562998.1"/>
    </source>
</evidence>
<name>A0A9P0BD30_BRAAE</name>
<accession>A0A9P0BD30</accession>
<feature type="region of interest" description="Disordered" evidence="2">
    <location>
        <begin position="115"/>
        <end position="220"/>
    </location>
</feature>
<keyword evidence="4" id="KW-1185">Reference proteome</keyword>
<feature type="region of interest" description="Disordered" evidence="2">
    <location>
        <begin position="456"/>
        <end position="478"/>
    </location>
</feature>
<feature type="coiled-coil region" evidence="1">
    <location>
        <begin position="404"/>
        <end position="456"/>
    </location>
</feature>
<proteinExistence type="predicted"/>
<feature type="compositionally biased region" description="Polar residues" evidence="2">
    <location>
        <begin position="210"/>
        <end position="219"/>
    </location>
</feature>
<protein>
    <submittedName>
        <fullName evidence="3">Uncharacterized protein</fullName>
    </submittedName>
</protein>
<feature type="compositionally biased region" description="Polar residues" evidence="2">
    <location>
        <begin position="143"/>
        <end position="155"/>
    </location>
</feature>
<dbReference type="Proteomes" id="UP001154078">
    <property type="component" value="Chromosome 8"/>
</dbReference>
<feature type="compositionally biased region" description="Basic and acidic residues" evidence="2">
    <location>
        <begin position="1"/>
        <end position="16"/>
    </location>
</feature>
<reference evidence="3" key="1">
    <citation type="submission" date="2021-12" db="EMBL/GenBank/DDBJ databases">
        <authorList>
            <person name="King R."/>
        </authorList>
    </citation>
    <scope>NUCLEOTIDE SEQUENCE</scope>
</reference>